<organism evidence="1 2">
    <name type="scientific">Hypoxylon rubiginosum</name>
    <dbReference type="NCBI Taxonomy" id="110542"/>
    <lineage>
        <taxon>Eukaryota</taxon>
        <taxon>Fungi</taxon>
        <taxon>Dikarya</taxon>
        <taxon>Ascomycota</taxon>
        <taxon>Pezizomycotina</taxon>
        <taxon>Sordariomycetes</taxon>
        <taxon>Xylariomycetidae</taxon>
        <taxon>Xylariales</taxon>
        <taxon>Hypoxylaceae</taxon>
        <taxon>Hypoxylon</taxon>
    </lineage>
</organism>
<dbReference type="EMBL" id="MU393485">
    <property type="protein sequence ID" value="KAI4864538.1"/>
    <property type="molecule type" value="Genomic_DNA"/>
</dbReference>
<name>A0ACB9YZZ9_9PEZI</name>
<reference evidence="1 2" key="1">
    <citation type="journal article" date="2022" name="New Phytol.">
        <title>Ecological generalism drives hyperdiversity of secondary metabolite gene clusters in xylarialean endophytes.</title>
        <authorList>
            <person name="Franco M.E.E."/>
            <person name="Wisecaver J.H."/>
            <person name="Arnold A.E."/>
            <person name="Ju Y.M."/>
            <person name="Slot J.C."/>
            <person name="Ahrendt S."/>
            <person name="Moore L.P."/>
            <person name="Eastman K.E."/>
            <person name="Scott K."/>
            <person name="Konkel Z."/>
            <person name="Mondo S.J."/>
            <person name="Kuo A."/>
            <person name="Hayes R.D."/>
            <person name="Haridas S."/>
            <person name="Andreopoulos B."/>
            <person name="Riley R."/>
            <person name="LaButti K."/>
            <person name="Pangilinan J."/>
            <person name="Lipzen A."/>
            <person name="Amirebrahimi M."/>
            <person name="Yan J."/>
            <person name="Adam C."/>
            <person name="Keymanesh K."/>
            <person name="Ng V."/>
            <person name="Louie K."/>
            <person name="Northen T."/>
            <person name="Drula E."/>
            <person name="Henrissat B."/>
            <person name="Hsieh H.M."/>
            <person name="Youens-Clark K."/>
            <person name="Lutzoni F."/>
            <person name="Miadlikowska J."/>
            <person name="Eastwood D.C."/>
            <person name="Hamelin R.C."/>
            <person name="Grigoriev I.V."/>
            <person name="U'Ren J.M."/>
        </authorList>
    </citation>
    <scope>NUCLEOTIDE SEQUENCE [LARGE SCALE GENOMIC DNA]</scope>
    <source>
        <strain evidence="1 2">CBS 119005</strain>
    </source>
</reference>
<gene>
    <name evidence="1" type="ORF">F4820DRAFT_423460</name>
</gene>
<keyword evidence="2" id="KW-1185">Reference proteome</keyword>
<protein>
    <submittedName>
        <fullName evidence="1">Cysteine proteinase</fullName>
    </submittedName>
</protein>
<proteinExistence type="predicted"/>
<evidence type="ECO:0000313" key="2">
    <source>
        <dbReference type="Proteomes" id="UP001497700"/>
    </source>
</evidence>
<sequence length="487" mass="55452">MEPTKDDATSPMSRITDDSQYTNTRRSSRARKAPAKYDETYVIPNAKPNAKVPSQPTTKQDRPKRKAAQAATQNIIPEDAGPILEDVLSQMSPDEREEYDGWAELESDPGFFGAMLVELGAKEYTIQEIYSLGPETWKELPQPVYGLIFLFEYEGDDDNNNTDNRPDCPGYLWFANQTTANACATVALMNILMNPPSNFGGYLNAFRSQTGAIPPPHRGHRLDRDTYIRSVHNSLARRIDLIAEDLALDNKYEESQKKRKAQKRTARPKRKKPNADINYHYIAYVPMGGQVWELDGLQTNPLSLGRTPKSKEGWWLDVAGEAIQERMMRNSEYSSYNLLAICQSPLKERTREFGQSLYFSLALHKRDFGGNPSDRVPDPFGPDPDAKRLDYSRSGVDRSFGPRRSFKETINDPGFDNTKALALAKKLESERDALEALIVAEQEAINEMMERYRSRKRDYTPAIHQWVRTLAEKGVLRELIQEIDRES</sequence>
<comment type="caution">
    <text evidence="1">The sequence shown here is derived from an EMBL/GenBank/DDBJ whole genome shotgun (WGS) entry which is preliminary data.</text>
</comment>
<evidence type="ECO:0000313" key="1">
    <source>
        <dbReference type="EMBL" id="KAI4864538.1"/>
    </source>
</evidence>
<dbReference type="Proteomes" id="UP001497700">
    <property type="component" value="Unassembled WGS sequence"/>
</dbReference>
<accession>A0ACB9YZZ9</accession>